<organism evidence="2 3">
    <name type="scientific">Symbiodinium necroappetens</name>
    <dbReference type="NCBI Taxonomy" id="1628268"/>
    <lineage>
        <taxon>Eukaryota</taxon>
        <taxon>Sar</taxon>
        <taxon>Alveolata</taxon>
        <taxon>Dinophyceae</taxon>
        <taxon>Suessiales</taxon>
        <taxon>Symbiodiniaceae</taxon>
        <taxon>Symbiodinium</taxon>
    </lineage>
</organism>
<name>A0A812WLH3_9DINO</name>
<dbReference type="EMBL" id="CAJNJA010033341">
    <property type="protein sequence ID" value="CAE7677810.1"/>
    <property type="molecule type" value="Genomic_DNA"/>
</dbReference>
<feature type="compositionally biased region" description="Low complexity" evidence="1">
    <location>
        <begin position="18"/>
        <end position="38"/>
    </location>
</feature>
<dbReference type="Gene3D" id="3.90.228.10">
    <property type="match status" value="1"/>
</dbReference>
<gene>
    <name evidence="2" type="ORF">SNEC2469_LOCUS19462</name>
</gene>
<feature type="compositionally biased region" description="Pro residues" evidence="1">
    <location>
        <begin position="166"/>
        <end position="178"/>
    </location>
</feature>
<evidence type="ECO:0000313" key="2">
    <source>
        <dbReference type="EMBL" id="CAE7677810.1"/>
    </source>
</evidence>
<feature type="compositionally biased region" description="Basic and acidic residues" evidence="1">
    <location>
        <begin position="690"/>
        <end position="717"/>
    </location>
</feature>
<feature type="compositionally biased region" description="Basic and acidic residues" evidence="1">
    <location>
        <begin position="224"/>
        <end position="238"/>
    </location>
</feature>
<feature type="compositionally biased region" description="Pro residues" evidence="1">
    <location>
        <begin position="39"/>
        <end position="54"/>
    </location>
</feature>
<comment type="caution">
    <text evidence="2">The sequence shown here is derived from an EMBL/GenBank/DDBJ whole genome shotgun (WGS) entry which is preliminary data.</text>
</comment>
<feature type="region of interest" description="Disordered" evidence="1">
    <location>
        <begin position="575"/>
        <end position="724"/>
    </location>
</feature>
<dbReference type="SUPFAM" id="SSF56399">
    <property type="entry name" value="ADP-ribosylation"/>
    <property type="match status" value="1"/>
</dbReference>
<keyword evidence="3" id="KW-1185">Reference proteome</keyword>
<proteinExistence type="predicted"/>
<feature type="region of interest" description="Disordered" evidence="1">
    <location>
        <begin position="785"/>
        <end position="842"/>
    </location>
</feature>
<dbReference type="Proteomes" id="UP000601435">
    <property type="component" value="Unassembled WGS sequence"/>
</dbReference>
<accession>A0A812WLH3</accession>
<reference evidence="2" key="1">
    <citation type="submission" date="2021-02" db="EMBL/GenBank/DDBJ databases">
        <authorList>
            <person name="Dougan E. K."/>
            <person name="Rhodes N."/>
            <person name="Thang M."/>
            <person name="Chan C."/>
        </authorList>
    </citation>
    <scope>NUCLEOTIDE SEQUENCE</scope>
</reference>
<feature type="region of interest" description="Disordered" evidence="1">
    <location>
        <begin position="72"/>
        <end position="310"/>
    </location>
</feature>
<dbReference type="AlphaFoldDB" id="A0A812WLH3"/>
<feature type="compositionally biased region" description="Basic and acidic residues" evidence="1">
    <location>
        <begin position="249"/>
        <end position="264"/>
    </location>
</feature>
<evidence type="ECO:0000256" key="1">
    <source>
        <dbReference type="SAM" id="MobiDB-lite"/>
    </source>
</evidence>
<protein>
    <recommendedName>
        <fullName evidence="4">WWE domain-containing protein</fullName>
    </recommendedName>
</protein>
<feature type="compositionally biased region" description="Low complexity" evidence="1">
    <location>
        <begin position="270"/>
        <end position="279"/>
    </location>
</feature>
<sequence>MDQLRVFVPAAPRSASTQPALPVSQPVSQPVKQVLQPGAPQPQPGTQPGPPAPLQPLQAMFMQRVQGQVPQVSPMMMPGSVPNCPGSPQPQKPRWMEVSAPGRETKTSPAPVRPSPDTIAVKPGSPVTPVRVGPAPDASQGSAHNAPDCKMRASAPLLDTLVKPSAPVPPASATPVPGPAKQSEARASREVVSPSSGPDVAKHPAPATAPSDVACMSWATSNFERAEEVPEGKEKPEATEAGSLSPDSKPARLLEVPRGRDGKGARQASDSRSPSGSPSCRTVGSDDQSVDEVCSRTPSPSPEPTRQNGKQQLAELLELWKAARQEGGPLSIEECECIENIFYDSMNPDRVKIVEMRRVEQPALLRRFCTEEQDSLERQARSQKTHKQFMKLHGTRWEYAPLIAENGLDPSCGHLTKGSWLGGLAEKAHSYASKGPGPEVDDEDGHKARLFALFVVACVPDVSDGDDERSFGVWRIMSARRMCPAYHVIYSAPADVGRHKRPLIEPRANKAMLLKQGHDGTGTESAGPSSFRCRSVSPPPRSRTPNPPAEALQEVTSSWPVSKEGRMLPGAMACTSPALKVHKERPSSTSESPTKPRGQPERQGTAGESPAKARNQTERPSNGESPAKSRNHLERPSNNESPSKTRTSDGRPPAPSPGVLKLHEVNAGGSSPARDGRPANPARTSPALKVKQDARPPKGKKEESRDAGKDTGKERKPVVASSWEVQGDDGWIPFRPGCKFKDEPGTIQHICHGKFWYALTFDEDGLTGTQSNTCTGKVRQLRRVLPAASPDERPAADITSTNDQSQEKKMQTQPALPAGAGGWYPSLLKGSTPVKQAPDPVR</sequence>
<dbReference type="OrthoDB" id="426244at2759"/>
<evidence type="ECO:0000313" key="3">
    <source>
        <dbReference type="Proteomes" id="UP000601435"/>
    </source>
</evidence>
<feature type="region of interest" description="Disordered" evidence="1">
    <location>
        <begin position="1"/>
        <end position="57"/>
    </location>
</feature>
<evidence type="ECO:0008006" key="4">
    <source>
        <dbReference type="Google" id="ProtNLM"/>
    </source>
</evidence>
<feature type="compositionally biased region" description="Pro residues" evidence="1">
    <location>
        <begin position="537"/>
        <end position="548"/>
    </location>
</feature>
<feature type="region of interest" description="Disordered" evidence="1">
    <location>
        <begin position="517"/>
        <end position="561"/>
    </location>
</feature>